<protein>
    <submittedName>
        <fullName evidence="5">Uncharacterized LOC108245864</fullName>
    </submittedName>
</protein>
<comment type="similarity">
    <text evidence="1">Belongs to the TRAFAC class TrmE-Era-EngA-EngB-Septin-like GTPase superfamily. AIG1/Toc34/Toc159-like paraseptin GTPase family. IAN subfamily.</text>
</comment>
<dbReference type="InterPro" id="IPR045058">
    <property type="entry name" value="GIMA/IAN/Toc"/>
</dbReference>
<evidence type="ECO:0000313" key="5">
    <source>
        <dbReference type="Ensembl" id="ENSKMAP00000013721.1"/>
    </source>
</evidence>
<dbReference type="RefSeq" id="XP_017288588.1">
    <property type="nucleotide sequence ID" value="XM_017433099.3"/>
</dbReference>
<evidence type="ECO:0000259" key="4">
    <source>
        <dbReference type="Pfam" id="PF04548"/>
    </source>
</evidence>
<dbReference type="InterPro" id="IPR027417">
    <property type="entry name" value="P-loop_NTPase"/>
</dbReference>
<sequence>MATSAAESDLRIVILGKNQDEKTKLTNLMTGRKDDAFLKTTSSFDCVCGEWGENPFTLIKTGDVLSQSMENVQRDMKMLGTYCPPGPNVLLLLVNPSDFTEADRHKVRSVISLFGRDAFNYAIVITTQNTEKKSNSVNQLVRECGQRNLRINLDQKLSSDYDLQNLMEQIENLMRENRGRYLTFDVETDPRDAPGSIKPPLNLVFCGRHTARKASAAHAILKDSYGGPFSDSEIVRSQGEVCGRQVSILELPPLYGKAKEAAKKEAYTCVSLCEPEGVHAFMLVLPLECPTKQDLKELETIKETFRSKIDDFTGILFTVETNANISAVLRFLQENRDSQELLQSCRGQYLVFNVNNKQQLSGVLKGVEKIRPVRSDGFTKEMFPKAPVKRLTRHESLLYRGNLRNEKLELYVNSAV</sequence>
<name>A0A3Q3ABS4_KRYMA</name>
<dbReference type="Ensembl" id="ENSKMAT00000013929.1">
    <property type="protein sequence ID" value="ENSKMAP00000013721.1"/>
    <property type="gene ID" value="ENSKMAG00000010300.1"/>
</dbReference>
<dbReference type="Pfam" id="PF04548">
    <property type="entry name" value="AIG1"/>
    <property type="match status" value="2"/>
</dbReference>
<dbReference type="AlphaFoldDB" id="A0A3Q3ABS4"/>
<feature type="domain" description="AIG1-type G" evidence="4">
    <location>
        <begin position="11"/>
        <end position="188"/>
    </location>
</feature>
<keyword evidence="6" id="KW-1185">Reference proteome</keyword>
<evidence type="ECO:0000256" key="3">
    <source>
        <dbReference type="ARBA" id="ARBA00023134"/>
    </source>
</evidence>
<evidence type="ECO:0000256" key="1">
    <source>
        <dbReference type="ARBA" id="ARBA00008535"/>
    </source>
</evidence>
<proteinExistence type="inferred from homology"/>
<organism evidence="5 6">
    <name type="scientific">Kryptolebias marmoratus</name>
    <name type="common">Mangrove killifish</name>
    <name type="synonym">Rivulus marmoratus</name>
    <dbReference type="NCBI Taxonomy" id="37003"/>
    <lineage>
        <taxon>Eukaryota</taxon>
        <taxon>Metazoa</taxon>
        <taxon>Chordata</taxon>
        <taxon>Craniata</taxon>
        <taxon>Vertebrata</taxon>
        <taxon>Euteleostomi</taxon>
        <taxon>Actinopterygii</taxon>
        <taxon>Neopterygii</taxon>
        <taxon>Teleostei</taxon>
        <taxon>Neoteleostei</taxon>
        <taxon>Acanthomorphata</taxon>
        <taxon>Ovalentaria</taxon>
        <taxon>Atherinomorphae</taxon>
        <taxon>Cyprinodontiformes</taxon>
        <taxon>Rivulidae</taxon>
        <taxon>Kryptolebias</taxon>
    </lineage>
</organism>
<dbReference type="Proteomes" id="UP000264800">
    <property type="component" value="Unplaced"/>
</dbReference>
<reference evidence="5" key="2">
    <citation type="submission" date="2025-09" db="UniProtKB">
        <authorList>
            <consortium name="Ensembl"/>
        </authorList>
    </citation>
    <scope>IDENTIFICATION</scope>
</reference>
<keyword evidence="3" id="KW-0342">GTP-binding</keyword>
<dbReference type="GeneID" id="108245864"/>
<dbReference type="PANTHER" id="PTHR10903:SF188">
    <property type="entry name" value="GTPASE IMAP FAMILY MEMBER 2-LIKE-RELATED"/>
    <property type="match status" value="1"/>
</dbReference>
<dbReference type="KEGG" id="kmr:108245864"/>
<keyword evidence="2" id="KW-0547">Nucleotide-binding</keyword>
<dbReference type="InterPro" id="IPR006703">
    <property type="entry name" value="G_AIG1"/>
</dbReference>
<dbReference type="Gene3D" id="3.40.50.300">
    <property type="entry name" value="P-loop containing nucleotide triphosphate hydrolases"/>
    <property type="match status" value="2"/>
</dbReference>
<evidence type="ECO:0000256" key="2">
    <source>
        <dbReference type="ARBA" id="ARBA00022741"/>
    </source>
</evidence>
<dbReference type="GeneTree" id="ENSGT00940000164100"/>
<reference evidence="5" key="1">
    <citation type="submission" date="2025-08" db="UniProtKB">
        <authorList>
            <consortium name="Ensembl"/>
        </authorList>
    </citation>
    <scope>IDENTIFICATION</scope>
</reference>
<dbReference type="OMA" id="EQMRCTN"/>
<dbReference type="GO" id="GO:0005525">
    <property type="term" value="F:GTP binding"/>
    <property type="evidence" value="ECO:0007669"/>
    <property type="project" value="UniProtKB-KW"/>
</dbReference>
<dbReference type="STRING" id="37003.ENSKMAP00000013721"/>
<dbReference type="SUPFAM" id="SSF52540">
    <property type="entry name" value="P-loop containing nucleoside triphosphate hydrolases"/>
    <property type="match status" value="1"/>
</dbReference>
<evidence type="ECO:0000313" key="6">
    <source>
        <dbReference type="Proteomes" id="UP000264800"/>
    </source>
</evidence>
<feature type="domain" description="AIG1-type G" evidence="4">
    <location>
        <begin position="202"/>
        <end position="384"/>
    </location>
</feature>
<dbReference type="PANTHER" id="PTHR10903">
    <property type="entry name" value="GTPASE, IMAP FAMILY MEMBER-RELATED"/>
    <property type="match status" value="1"/>
</dbReference>
<dbReference type="OrthoDB" id="8954335at2759"/>
<accession>A0A3Q3ABS4</accession>